<feature type="transmembrane region" description="Helical" evidence="4">
    <location>
        <begin position="65"/>
        <end position="87"/>
    </location>
</feature>
<name>A0ABM7R8N5_9BACT</name>
<dbReference type="PANTHER" id="PTHR23525">
    <property type="entry name" value="TRANSPORTER, PUTATIVE-RELATED"/>
    <property type="match status" value="1"/>
</dbReference>
<evidence type="ECO:0000256" key="3">
    <source>
        <dbReference type="ARBA" id="ARBA00023136"/>
    </source>
</evidence>
<evidence type="ECO:0000256" key="4">
    <source>
        <dbReference type="SAM" id="Phobius"/>
    </source>
</evidence>
<evidence type="ECO:0000313" key="6">
    <source>
        <dbReference type="Proteomes" id="UP001374893"/>
    </source>
</evidence>
<feature type="transmembrane region" description="Helical" evidence="4">
    <location>
        <begin position="30"/>
        <end position="53"/>
    </location>
</feature>
<keyword evidence="2 4" id="KW-1133">Transmembrane helix</keyword>
<evidence type="ECO:0008006" key="7">
    <source>
        <dbReference type="Google" id="ProtNLM"/>
    </source>
</evidence>
<keyword evidence="3 4" id="KW-0472">Membrane</keyword>
<dbReference type="CDD" id="cd06174">
    <property type="entry name" value="MFS"/>
    <property type="match status" value="1"/>
</dbReference>
<organism evidence="5 6">
    <name type="scientific">Haloferula helveola</name>
    <dbReference type="NCBI Taxonomy" id="490095"/>
    <lineage>
        <taxon>Bacteria</taxon>
        <taxon>Pseudomonadati</taxon>
        <taxon>Verrucomicrobiota</taxon>
        <taxon>Verrucomicrobiia</taxon>
        <taxon>Verrucomicrobiales</taxon>
        <taxon>Verrucomicrobiaceae</taxon>
        <taxon>Haloferula</taxon>
    </lineage>
</organism>
<dbReference type="RefSeq" id="WP_338689661.1">
    <property type="nucleotide sequence ID" value="NZ_AP024702.1"/>
</dbReference>
<keyword evidence="1 4" id="KW-0812">Transmembrane</keyword>
<evidence type="ECO:0000313" key="5">
    <source>
        <dbReference type="EMBL" id="BCX47446.1"/>
    </source>
</evidence>
<feature type="transmembrane region" description="Helical" evidence="4">
    <location>
        <begin position="122"/>
        <end position="144"/>
    </location>
</feature>
<dbReference type="PANTHER" id="PTHR23525:SF1">
    <property type="entry name" value="NODULIN-LIKE DOMAIN-CONTAINING PROTEIN"/>
    <property type="match status" value="1"/>
</dbReference>
<dbReference type="Proteomes" id="UP001374893">
    <property type="component" value="Chromosome"/>
</dbReference>
<feature type="transmembrane region" description="Helical" evidence="4">
    <location>
        <begin position="197"/>
        <end position="216"/>
    </location>
</feature>
<reference evidence="5 6" key="1">
    <citation type="submission" date="2021-06" db="EMBL/GenBank/DDBJ databases">
        <title>Complete genome of Haloferula helveola possessing various polysaccharide degrading enzymes.</title>
        <authorList>
            <person name="Takami H."/>
            <person name="Huang C."/>
            <person name="Hamasaki K."/>
        </authorList>
    </citation>
    <scope>NUCLEOTIDE SEQUENCE [LARGE SCALE GENOMIC DNA]</scope>
    <source>
        <strain evidence="5 6">CN-1</strain>
    </source>
</reference>
<dbReference type="Pfam" id="PF07690">
    <property type="entry name" value="MFS_1"/>
    <property type="match status" value="1"/>
</dbReference>
<dbReference type="InterPro" id="IPR036259">
    <property type="entry name" value="MFS_trans_sf"/>
</dbReference>
<protein>
    <recommendedName>
        <fullName evidence="7">MFS transporter</fullName>
    </recommendedName>
</protein>
<accession>A0ABM7R8N5</accession>
<dbReference type="SUPFAM" id="SSF103473">
    <property type="entry name" value="MFS general substrate transporter"/>
    <property type="match status" value="1"/>
</dbReference>
<keyword evidence="6" id="KW-1185">Reference proteome</keyword>
<sequence length="431" mass="47269">MRATPEAPDTPRRWRLPGWLARYRELPPPVLWFAAGQFMINLINSTQFLLLNLFLKARGLDDPTIAALGSHRFVATLFLALPAGLWLRGRPLRKPLLWGSFLFPLSALVAIETVRLGHMQLATVSFLLMGLASLMLNVGSLPMAMRLTRGDQSSEALSLLFASWAAASVCGGVFASVLQTVGTVQLGGMEIRFDEHATLLLMTLVAFSAPFFYARLPDPPVKRDPTRHWLHIERSDWAVLGRALIPTLCIATGAGLSIQFLNLFFSHVHGMSPAAYSAWGSLSNVLVFAAGLIVPAVKRRFGWRGAILGVQGIAVALLVAMGLTELVKTLAWALPFAIGCFVLRQPLMSMAGPATSELTMSYVGERNRELISACNGAIWSGAWWLAARTFQLLRTYEIPYWQVFLATAALYFVGTVAYLALIRSIERRGDG</sequence>
<dbReference type="InterPro" id="IPR011701">
    <property type="entry name" value="MFS"/>
</dbReference>
<proteinExistence type="predicted"/>
<feature type="transmembrane region" description="Helical" evidence="4">
    <location>
        <begin position="156"/>
        <end position="177"/>
    </location>
</feature>
<dbReference type="Gene3D" id="1.20.1250.20">
    <property type="entry name" value="MFS general substrate transporter like domains"/>
    <property type="match status" value="2"/>
</dbReference>
<feature type="transmembrane region" description="Helical" evidence="4">
    <location>
        <begin position="96"/>
        <end position="116"/>
    </location>
</feature>
<dbReference type="EMBL" id="AP024702">
    <property type="protein sequence ID" value="BCX47446.1"/>
    <property type="molecule type" value="Genomic_DNA"/>
</dbReference>
<evidence type="ECO:0000256" key="2">
    <source>
        <dbReference type="ARBA" id="ARBA00022989"/>
    </source>
</evidence>
<feature type="transmembrane region" description="Helical" evidence="4">
    <location>
        <begin position="273"/>
        <end position="294"/>
    </location>
</feature>
<feature type="transmembrane region" description="Helical" evidence="4">
    <location>
        <begin position="301"/>
        <end position="323"/>
    </location>
</feature>
<evidence type="ECO:0000256" key="1">
    <source>
        <dbReference type="ARBA" id="ARBA00022692"/>
    </source>
</evidence>
<feature type="transmembrane region" description="Helical" evidence="4">
    <location>
        <begin position="237"/>
        <end position="261"/>
    </location>
</feature>
<gene>
    <name evidence="5" type="ORF">HAHE_13540</name>
</gene>
<feature type="transmembrane region" description="Helical" evidence="4">
    <location>
        <begin position="398"/>
        <end position="421"/>
    </location>
</feature>